<feature type="domain" description="Cryptic loci regulator 2 N-terminal" evidence="1">
    <location>
        <begin position="162"/>
        <end position="202"/>
    </location>
</feature>
<protein>
    <recommendedName>
        <fullName evidence="1">Cryptic loci regulator 2 N-terminal domain-containing protein</fullName>
    </recommendedName>
</protein>
<dbReference type="EMBL" id="QZBZ01000017">
    <property type="protein sequence ID" value="TIA41744.1"/>
    <property type="molecule type" value="Genomic_DNA"/>
</dbReference>
<sequence length="285" mass="31640">LPTSIIEPTKPWTDSKIVQKSNATKPETSSLRIQLASEVATSGYLSQSILQISRDYNRHPQNHSCTMADPPSKTKPRKARAGIYQSIHNSGYQNFDLSDGDFFASDGNASLWPTAKTRISDAEFLKLLSQAYNARSDLVKEWSGQIIVFEGGPPKGYALFRTVDLFVHGHPSGTYFRSVKGFVDHVHAIMTEKLATCGCVVCVPRERERQGFFQAVNDVQKRYKLSYDGLPMNIKTVKSILTGVFVSQKITVHLASMIPHCEKVKESRALLYSLGINATVSATRP</sequence>
<feature type="non-terminal residue" evidence="2">
    <location>
        <position position="1"/>
    </location>
</feature>
<dbReference type="InterPro" id="IPR031915">
    <property type="entry name" value="Clr2_N"/>
</dbReference>
<evidence type="ECO:0000259" key="1">
    <source>
        <dbReference type="Pfam" id="PF16761"/>
    </source>
</evidence>
<reference evidence="2 3" key="1">
    <citation type="submission" date="2018-10" db="EMBL/GenBank/DDBJ databases">
        <title>Fifty Aureobasidium pullulans genomes reveal a recombining polyextremotolerant generalist.</title>
        <authorList>
            <person name="Gostincar C."/>
            <person name="Turk M."/>
            <person name="Zajc J."/>
            <person name="Gunde-Cimerman N."/>
        </authorList>
    </citation>
    <scope>NUCLEOTIDE SEQUENCE [LARGE SCALE GENOMIC DNA]</scope>
    <source>
        <strain evidence="2 3">EXF-1645</strain>
    </source>
</reference>
<name>A0A4T0C9W4_AURPU</name>
<dbReference type="Proteomes" id="UP000308724">
    <property type="component" value="Unassembled WGS sequence"/>
</dbReference>
<comment type="caution">
    <text evidence="2">The sequence shown here is derived from an EMBL/GenBank/DDBJ whole genome shotgun (WGS) entry which is preliminary data.</text>
</comment>
<accession>A0A4T0C9W4</accession>
<proteinExistence type="predicted"/>
<dbReference type="Pfam" id="PF16761">
    <property type="entry name" value="Clr2_transil"/>
    <property type="match status" value="1"/>
</dbReference>
<dbReference type="AlphaFoldDB" id="A0A4T0C9W4"/>
<gene>
    <name evidence="2" type="ORF">D6C78_01613</name>
</gene>
<evidence type="ECO:0000313" key="2">
    <source>
        <dbReference type="EMBL" id="TIA41744.1"/>
    </source>
</evidence>
<evidence type="ECO:0000313" key="3">
    <source>
        <dbReference type="Proteomes" id="UP000308724"/>
    </source>
</evidence>
<organism evidence="2 3">
    <name type="scientific">Aureobasidium pullulans</name>
    <name type="common">Black yeast</name>
    <name type="synonym">Pullularia pullulans</name>
    <dbReference type="NCBI Taxonomy" id="5580"/>
    <lineage>
        <taxon>Eukaryota</taxon>
        <taxon>Fungi</taxon>
        <taxon>Dikarya</taxon>
        <taxon>Ascomycota</taxon>
        <taxon>Pezizomycotina</taxon>
        <taxon>Dothideomycetes</taxon>
        <taxon>Dothideomycetidae</taxon>
        <taxon>Dothideales</taxon>
        <taxon>Saccotheciaceae</taxon>
        <taxon>Aureobasidium</taxon>
    </lineage>
</organism>